<dbReference type="EMBL" id="BAAAQD010000052">
    <property type="protein sequence ID" value="GAA1574648.1"/>
    <property type="molecule type" value="Genomic_DNA"/>
</dbReference>
<sequence length="66" mass="6953">MIARPVEPPGPSVSKSSAKLPAVAKSLTACGEWRLATARRLSVAADSSWFTGPETAAQLVDKTRQT</sequence>
<protein>
    <recommendedName>
        <fullName evidence="3">DUF4113 domain-containing protein</fullName>
    </recommendedName>
</protein>
<organism evidence="1 2">
    <name type="scientific">Dactylosporangium maewongense</name>
    <dbReference type="NCBI Taxonomy" id="634393"/>
    <lineage>
        <taxon>Bacteria</taxon>
        <taxon>Bacillati</taxon>
        <taxon>Actinomycetota</taxon>
        <taxon>Actinomycetes</taxon>
        <taxon>Micromonosporales</taxon>
        <taxon>Micromonosporaceae</taxon>
        <taxon>Dactylosporangium</taxon>
    </lineage>
</organism>
<name>A0ABN2DC86_9ACTN</name>
<evidence type="ECO:0000313" key="2">
    <source>
        <dbReference type="Proteomes" id="UP001501470"/>
    </source>
</evidence>
<dbReference type="Proteomes" id="UP001501470">
    <property type="component" value="Unassembled WGS sequence"/>
</dbReference>
<gene>
    <name evidence="1" type="ORF">GCM10009827_115660</name>
</gene>
<evidence type="ECO:0008006" key="3">
    <source>
        <dbReference type="Google" id="ProtNLM"/>
    </source>
</evidence>
<reference evidence="1 2" key="1">
    <citation type="journal article" date="2019" name="Int. J. Syst. Evol. Microbiol.">
        <title>The Global Catalogue of Microorganisms (GCM) 10K type strain sequencing project: providing services to taxonomists for standard genome sequencing and annotation.</title>
        <authorList>
            <consortium name="The Broad Institute Genomics Platform"/>
            <consortium name="The Broad Institute Genome Sequencing Center for Infectious Disease"/>
            <person name="Wu L."/>
            <person name="Ma J."/>
        </authorList>
    </citation>
    <scope>NUCLEOTIDE SEQUENCE [LARGE SCALE GENOMIC DNA]</scope>
    <source>
        <strain evidence="1 2">JCM 15933</strain>
    </source>
</reference>
<proteinExistence type="predicted"/>
<comment type="caution">
    <text evidence="1">The sequence shown here is derived from an EMBL/GenBank/DDBJ whole genome shotgun (WGS) entry which is preliminary data.</text>
</comment>
<accession>A0ABN2DC86</accession>
<evidence type="ECO:0000313" key="1">
    <source>
        <dbReference type="EMBL" id="GAA1574648.1"/>
    </source>
</evidence>
<keyword evidence="2" id="KW-1185">Reference proteome</keyword>